<evidence type="ECO:0000313" key="1">
    <source>
        <dbReference type="EMBL" id="MBW0543759.1"/>
    </source>
</evidence>
<dbReference type="Proteomes" id="UP000765509">
    <property type="component" value="Unassembled WGS sequence"/>
</dbReference>
<reference evidence="1" key="1">
    <citation type="submission" date="2021-03" db="EMBL/GenBank/DDBJ databases">
        <title>Draft genome sequence of rust myrtle Austropuccinia psidii MF-1, a brazilian biotype.</title>
        <authorList>
            <person name="Quecine M.C."/>
            <person name="Pachon D.M.R."/>
            <person name="Bonatelli M.L."/>
            <person name="Correr F.H."/>
            <person name="Franceschini L.M."/>
            <person name="Leite T.F."/>
            <person name="Margarido G.R.A."/>
            <person name="Almeida C.A."/>
            <person name="Ferrarezi J.A."/>
            <person name="Labate C.A."/>
        </authorList>
    </citation>
    <scope>NUCLEOTIDE SEQUENCE</scope>
    <source>
        <strain evidence="1">MF-1</strain>
    </source>
</reference>
<dbReference type="AlphaFoldDB" id="A0A9Q3ILV2"/>
<sequence>MSELPEKNPLFIFDSNESNSFFINHYTKWAFDLPYFPNFEWYFFIIHSPKVEDRTLGYDSLYHFNPIIYWKNGLITYEFNHKYSSGINSSTSNDYATPVNSVSLVVELKTPSLPPSVLIPSIIPSIKG</sequence>
<comment type="caution">
    <text evidence="1">The sequence shown here is derived from an EMBL/GenBank/DDBJ whole genome shotgun (WGS) entry which is preliminary data.</text>
</comment>
<organism evidence="1 2">
    <name type="scientific">Austropuccinia psidii MF-1</name>
    <dbReference type="NCBI Taxonomy" id="1389203"/>
    <lineage>
        <taxon>Eukaryota</taxon>
        <taxon>Fungi</taxon>
        <taxon>Dikarya</taxon>
        <taxon>Basidiomycota</taxon>
        <taxon>Pucciniomycotina</taxon>
        <taxon>Pucciniomycetes</taxon>
        <taxon>Pucciniales</taxon>
        <taxon>Sphaerophragmiaceae</taxon>
        <taxon>Austropuccinia</taxon>
    </lineage>
</organism>
<dbReference type="EMBL" id="AVOT02048533">
    <property type="protein sequence ID" value="MBW0543759.1"/>
    <property type="molecule type" value="Genomic_DNA"/>
</dbReference>
<proteinExistence type="predicted"/>
<evidence type="ECO:0000313" key="2">
    <source>
        <dbReference type="Proteomes" id="UP000765509"/>
    </source>
</evidence>
<name>A0A9Q3ILV2_9BASI</name>
<accession>A0A9Q3ILV2</accession>
<gene>
    <name evidence="1" type="ORF">O181_083474</name>
</gene>
<keyword evidence="2" id="KW-1185">Reference proteome</keyword>
<protein>
    <submittedName>
        <fullName evidence="1">Uncharacterized protein</fullName>
    </submittedName>
</protein>